<evidence type="ECO:0000313" key="2">
    <source>
        <dbReference type="EMBL" id="BAI80835.1"/>
    </source>
</evidence>
<keyword evidence="1" id="KW-0812">Transmembrane</keyword>
<feature type="transmembrane region" description="Helical" evidence="1">
    <location>
        <begin position="262"/>
        <end position="280"/>
    </location>
</feature>
<keyword evidence="1" id="KW-1133">Transmembrane helix</keyword>
<gene>
    <name evidence="2" type="ordered locus">DEFDS_1374</name>
</gene>
<evidence type="ECO:0000256" key="1">
    <source>
        <dbReference type="SAM" id="Phobius"/>
    </source>
</evidence>
<name>D3PE12_DEFDS</name>
<feature type="transmembrane region" description="Helical" evidence="1">
    <location>
        <begin position="382"/>
        <end position="399"/>
    </location>
</feature>
<feature type="transmembrane region" description="Helical" evidence="1">
    <location>
        <begin position="204"/>
        <end position="219"/>
    </location>
</feature>
<accession>D3PE12</accession>
<proteinExistence type="predicted"/>
<sequence>MIFIIILLITIVFILLGVNIFNYLFSIAITTAFNLNLDYVQIKYLLSVAVERIIKSDELITIPFYIILSLFFIRYKILENLFKFIIKLKLSKFFKFFLMFFIPSLFLPSSVLSNKFILAFLKRYKLMDKKDTLIFSHIFAIFNFLSPLSIPILVYAFLLKLSLKTVFLTFSLFSLIYFFANYLIFLRKIKVNTINLSEYDKRDTVLTIILFLLFIYMLFVPYSIFDIILFMNLIFVGYIIITKKWHNKINLLIINEVFERSGVLLGLLIMLFFFNILVVYGKYNDSLSNLVLSFFSDKYILIMILLLISFVMCQFFDPLAVLIILFPFYNVLINEYMFNKYIFGYSFMGFLTLGFFSMIKNLMLHHYVSKLNYTKSEINVDLLGFMLFIGLFSMLLIFIV</sequence>
<feature type="transmembrane region" description="Helical" evidence="1">
    <location>
        <begin position="300"/>
        <end position="329"/>
    </location>
</feature>
<dbReference type="RefSeq" id="WP_013008081.1">
    <property type="nucleotide sequence ID" value="NC_013939.1"/>
</dbReference>
<keyword evidence="3" id="KW-1185">Reference proteome</keyword>
<dbReference type="HOGENOM" id="CLU_688350_0_0_0"/>
<feature type="transmembrane region" description="Helical" evidence="1">
    <location>
        <begin position="58"/>
        <end position="77"/>
    </location>
</feature>
<keyword evidence="1" id="KW-0472">Membrane</keyword>
<feature type="transmembrane region" description="Helical" evidence="1">
    <location>
        <begin position="6"/>
        <end position="37"/>
    </location>
</feature>
<organism evidence="2 3">
    <name type="scientific">Deferribacter desulfuricans (strain DSM 14783 / JCM 11476 / NBRC 101012 / SSM1)</name>
    <dbReference type="NCBI Taxonomy" id="639282"/>
    <lineage>
        <taxon>Bacteria</taxon>
        <taxon>Pseudomonadati</taxon>
        <taxon>Deferribacterota</taxon>
        <taxon>Deferribacteres</taxon>
        <taxon>Deferribacterales</taxon>
        <taxon>Deferribacteraceae</taxon>
        <taxon>Deferribacter</taxon>
    </lineage>
</organism>
<protein>
    <submittedName>
        <fullName evidence="2">Uncharacterized protein</fullName>
    </submittedName>
</protein>
<evidence type="ECO:0000313" key="3">
    <source>
        <dbReference type="Proteomes" id="UP000001520"/>
    </source>
</evidence>
<dbReference type="EMBL" id="AP011529">
    <property type="protein sequence ID" value="BAI80835.1"/>
    <property type="molecule type" value="Genomic_DNA"/>
</dbReference>
<dbReference type="AlphaFoldDB" id="D3PE12"/>
<dbReference type="KEGG" id="ddf:DEFDS_1374"/>
<reference evidence="2 3" key="1">
    <citation type="journal article" date="2010" name="DNA Res.">
        <title>Bacterial lifestyle in a deep-sea hydrothermal vent chimney revealed by the genome sequence of the thermophilic bacterium Deferribacter desulfuricans SSM1.</title>
        <authorList>
            <person name="Takaki Y."/>
            <person name="Shimamura S."/>
            <person name="Nakagawa S."/>
            <person name="Fukuhara Y."/>
            <person name="Horikawa H."/>
            <person name="Ankai A."/>
            <person name="Harada T."/>
            <person name="Hosoyama A."/>
            <person name="Oguchi A."/>
            <person name="Fukui S."/>
            <person name="Fujita N."/>
            <person name="Takami H."/>
            <person name="Takai K."/>
        </authorList>
    </citation>
    <scope>NUCLEOTIDE SEQUENCE [LARGE SCALE GENOMIC DNA]</scope>
    <source>
        <strain evidence="3">DSM 14783 / JCM 11476 / NBRC 101012 / SSM1</strain>
    </source>
</reference>
<feature type="transmembrane region" description="Helical" evidence="1">
    <location>
        <begin position="341"/>
        <end position="362"/>
    </location>
</feature>
<feature type="transmembrane region" description="Helical" evidence="1">
    <location>
        <begin position="165"/>
        <end position="184"/>
    </location>
</feature>
<feature type="transmembrane region" description="Helical" evidence="1">
    <location>
        <begin position="133"/>
        <end position="159"/>
    </location>
</feature>
<dbReference type="eggNOG" id="COG1593">
    <property type="taxonomic scope" value="Bacteria"/>
</dbReference>
<dbReference type="OrthoDB" id="9835338at2"/>
<dbReference type="Proteomes" id="UP000001520">
    <property type="component" value="Chromosome"/>
</dbReference>
<feature type="transmembrane region" description="Helical" evidence="1">
    <location>
        <begin position="97"/>
        <end position="121"/>
    </location>
</feature>
<dbReference type="STRING" id="639282.DEFDS_1374"/>